<evidence type="ECO:0000313" key="2">
    <source>
        <dbReference type="Proteomes" id="UP000499080"/>
    </source>
</evidence>
<reference evidence="1 2" key="1">
    <citation type="journal article" date="2019" name="Sci. Rep.">
        <title>Orb-weaving spider Araneus ventricosus genome elucidates the spidroin gene catalogue.</title>
        <authorList>
            <person name="Kono N."/>
            <person name="Nakamura H."/>
            <person name="Ohtoshi R."/>
            <person name="Moran D.A.P."/>
            <person name="Shinohara A."/>
            <person name="Yoshida Y."/>
            <person name="Fujiwara M."/>
            <person name="Mori M."/>
            <person name="Tomita M."/>
            <person name="Arakawa K."/>
        </authorList>
    </citation>
    <scope>NUCLEOTIDE SEQUENCE [LARGE SCALE GENOMIC DNA]</scope>
</reference>
<dbReference type="Proteomes" id="UP000499080">
    <property type="component" value="Unassembled WGS sequence"/>
</dbReference>
<proteinExistence type="predicted"/>
<protein>
    <submittedName>
        <fullName evidence="1">Uncharacterized protein</fullName>
    </submittedName>
</protein>
<sequence>MVPKRFFTFGNHGVLVVRSRFRGRRVPGSKPDSTEDPSCMWACCVINHTQGVKRTSRWRGAEDLRRGMPAQMSSSSSNGGSKCEVGPKIALELLQKQVVNIIKLQTRGGTKS</sequence>
<organism evidence="1 2">
    <name type="scientific">Araneus ventricosus</name>
    <name type="common">Orbweaver spider</name>
    <name type="synonym">Epeira ventricosa</name>
    <dbReference type="NCBI Taxonomy" id="182803"/>
    <lineage>
        <taxon>Eukaryota</taxon>
        <taxon>Metazoa</taxon>
        <taxon>Ecdysozoa</taxon>
        <taxon>Arthropoda</taxon>
        <taxon>Chelicerata</taxon>
        <taxon>Arachnida</taxon>
        <taxon>Araneae</taxon>
        <taxon>Araneomorphae</taxon>
        <taxon>Entelegynae</taxon>
        <taxon>Araneoidea</taxon>
        <taxon>Araneidae</taxon>
        <taxon>Araneus</taxon>
    </lineage>
</organism>
<accession>A0A4Y2GXG4</accession>
<name>A0A4Y2GXG4_ARAVE</name>
<evidence type="ECO:0000313" key="1">
    <source>
        <dbReference type="EMBL" id="GBM57579.1"/>
    </source>
</evidence>
<comment type="caution">
    <text evidence="1">The sequence shown here is derived from an EMBL/GenBank/DDBJ whole genome shotgun (WGS) entry which is preliminary data.</text>
</comment>
<dbReference type="AlphaFoldDB" id="A0A4Y2GXG4"/>
<keyword evidence="2" id="KW-1185">Reference proteome</keyword>
<gene>
    <name evidence="1" type="ORF">AVEN_85446_1</name>
</gene>
<dbReference type="EMBL" id="BGPR01001599">
    <property type="protein sequence ID" value="GBM57579.1"/>
    <property type="molecule type" value="Genomic_DNA"/>
</dbReference>